<gene>
    <name evidence="2" type="ORF">AVEN_102100_1</name>
</gene>
<feature type="region of interest" description="Disordered" evidence="1">
    <location>
        <begin position="117"/>
        <end position="156"/>
    </location>
</feature>
<evidence type="ECO:0000313" key="3">
    <source>
        <dbReference type="Proteomes" id="UP000499080"/>
    </source>
</evidence>
<dbReference type="AlphaFoldDB" id="A0A4Y2V6C7"/>
<evidence type="ECO:0000313" key="2">
    <source>
        <dbReference type="EMBL" id="GBO19297.1"/>
    </source>
</evidence>
<accession>A0A4Y2V6C7</accession>
<keyword evidence="3" id="KW-1185">Reference proteome</keyword>
<evidence type="ECO:0000256" key="1">
    <source>
        <dbReference type="SAM" id="MobiDB-lite"/>
    </source>
</evidence>
<protein>
    <submittedName>
        <fullName evidence="2">Uncharacterized protein</fullName>
    </submittedName>
</protein>
<comment type="caution">
    <text evidence="2">The sequence shown here is derived from an EMBL/GenBank/DDBJ whole genome shotgun (WGS) entry which is preliminary data.</text>
</comment>
<reference evidence="2 3" key="1">
    <citation type="journal article" date="2019" name="Sci. Rep.">
        <title>Orb-weaving spider Araneus ventricosus genome elucidates the spidroin gene catalogue.</title>
        <authorList>
            <person name="Kono N."/>
            <person name="Nakamura H."/>
            <person name="Ohtoshi R."/>
            <person name="Moran D.A.P."/>
            <person name="Shinohara A."/>
            <person name="Yoshida Y."/>
            <person name="Fujiwara M."/>
            <person name="Mori M."/>
            <person name="Tomita M."/>
            <person name="Arakawa K."/>
        </authorList>
    </citation>
    <scope>NUCLEOTIDE SEQUENCE [LARGE SCALE GENOMIC DNA]</scope>
</reference>
<feature type="region of interest" description="Disordered" evidence="1">
    <location>
        <begin position="84"/>
        <end position="103"/>
    </location>
</feature>
<dbReference type="EMBL" id="BGPR01042784">
    <property type="protein sequence ID" value="GBO19297.1"/>
    <property type="molecule type" value="Genomic_DNA"/>
</dbReference>
<name>A0A4Y2V6C7_ARAVE</name>
<sequence length="170" mass="17733">MNSKQDFIPTLEISQTTTPKVSPVGNRTRNKMALKALQACEPDKVVGQHTVKLQAALEKRIGLPPSSQQSGVVSSPLATYCNSTPSKIKIPEPVTNAPADDKPLATNCTTTIAKTLTQEPGTTPAEENPVPAIPPVSCAATDSMPSTPVQPPATLPAPAVIPTIVFQSSS</sequence>
<organism evidence="2 3">
    <name type="scientific">Araneus ventricosus</name>
    <name type="common">Orbweaver spider</name>
    <name type="synonym">Epeira ventricosa</name>
    <dbReference type="NCBI Taxonomy" id="182803"/>
    <lineage>
        <taxon>Eukaryota</taxon>
        <taxon>Metazoa</taxon>
        <taxon>Ecdysozoa</taxon>
        <taxon>Arthropoda</taxon>
        <taxon>Chelicerata</taxon>
        <taxon>Arachnida</taxon>
        <taxon>Araneae</taxon>
        <taxon>Araneomorphae</taxon>
        <taxon>Entelegynae</taxon>
        <taxon>Araneoidea</taxon>
        <taxon>Araneidae</taxon>
        <taxon>Araneus</taxon>
    </lineage>
</organism>
<proteinExistence type="predicted"/>
<dbReference type="Proteomes" id="UP000499080">
    <property type="component" value="Unassembled WGS sequence"/>
</dbReference>